<organism evidence="1 2">
    <name type="scientific">Grus japonensis</name>
    <name type="common">Japanese crane</name>
    <name type="synonym">Red-crowned crane</name>
    <dbReference type="NCBI Taxonomy" id="30415"/>
    <lineage>
        <taxon>Eukaryota</taxon>
        <taxon>Metazoa</taxon>
        <taxon>Chordata</taxon>
        <taxon>Craniata</taxon>
        <taxon>Vertebrata</taxon>
        <taxon>Euteleostomi</taxon>
        <taxon>Archelosauria</taxon>
        <taxon>Archosauria</taxon>
        <taxon>Dinosauria</taxon>
        <taxon>Saurischia</taxon>
        <taxon>Theropoda</taxon>
        <taxon>Coelurosauria</taxon>
        <taxon>Aves</taxon>
        <taxon>Neognathae</taxon>
        <taxon>Neoaves</taxon>
        <taxon>Gruiformes</taxon>
        <taxon>Gruidae</taxon>
        <taxon>Grus</taxon>
    </lineage>
</organism>
<keyword evidence="2" id="KW-1185">Reference proteome</keyword>
<sequence>MGVLHGLQVDIYSTVDLHGLQVDICSTMDLHGLQAVEKTMVKQAVPPQPMEVHSGADIHLQPVEVHGGVDIHLQPVEDPHAGAGGDT</sequence>
<dbReference type="EMBL" id="BAAFJT010000040">
    <property type="protein sequence ID" value="GAB0202990.1"/>
    <property type="molecule type" value="Genomic_DNA"/>
</dbReference>
<name>A0ABC9XYZ5_GRUJA</name>
<accession>A0ABC9XYZ5</accession>
<reference evidence="1 2" key="1">
    <citation type="submission" date="2024-06" db="EMBL/GenBank/DDBJ databases">
        <title>The draft genome of Grus japonensis, version 3.</title>
        <authorList>
            <person name="Nabeshima K."/>
            <person name="Suzuki S."/>
            <person name="Onuma M."/>
        </authorList>
    </citation>
    <scope>NUCLEOTIDE SEQUENCE [LARGE SCALE GENOMIC DNA]</scope>
    <source>
        <strain evidence="1 2">451A</strain>
    </source>
</reference>
<comment type="caution">
    <text evidence="1">The sequence shown here is derived from an EMBL/GenBank/DDBJ whole genome shotgun (WGS) entry which is preliminary data.</text>
</comment>
<gene>
    <name evidence="1" type="ORF">GRJ2_002764600</name>
</gene>
<proteinExistence type="predicted"/>
<evidence type="ECO:0000313" key="2">
    <source>
        <dbReference type="Proteomes" id="UP001623348"/>
    </source>
</evidence>
<dbReference type="Proteomes" id="UP001623348">
    <property type="component" value="Unassembled WGS sequence"/>
</dbReference>
<evidence type="ECO:0000313" key="1">
    <source>
        <dbReference type="EMBL" id="GAB0202990.1"/>
    </source>
</evidence>
<protein>
    <submittedName>
        <fullName evidence="1">tRNA:m(4)X modification enzyme TRM13</fullName>
    </submittedName>
</protein>
<dbReference type="AlphaFoldDB" id="A0ABC9XYZ5"/>